<accession>A0A8J5NFK7</accession>
<dbReference type="EMBL" id="JAELUQ010000014">
    <property type="protein sequence ID" value="KAG7403786.1"/>
    <property type="molecule type" value="Genomic_DNA"/>
</dbReference>
<name>A0A8J5NFK7_FUSOX</name>
<sequence length="207" mass="22756">MTSPQSEATQLKDIHDATLACISGFEACLSVQPLMEEGWAENKLAAMKSWASVVGALTEPEVSLDRRLQVKPRFVVSNLLLTLNKFIEICRIHAMDGINGDQLDVMSRYKDTSASPMDRPVVVDSESTSSSVSWFMALGRDIGMDLGTSRESDTEDDSAGHDYEVKLKKSMDDIDDILNQLIKLGLAIQKSGTAARLQKADETFNPK</sequence>
<gene>
    <name evidence="1" type="ORF">Forpe1208_v016231</name>
</gene>
<evidence type="ECO:0000313" key="2">
    <source>
        <dbReference type="Proteomes" id="UP000694050"/>
    </source>
</evidence>
<dbReference type="Proteomes" id="UP000694050">
    <property type="component" value="Unassembled WGS sequence"/>
</dbReference>
<protein>
    <submittedName>
        <fullName evidence="1">Uncharacterized protein</fullName>
    </submittedName>
</protein>
<evidence type="ECO:0000313" key="1">
    <source>
        <dbReference type="EMBL" id="KAG7403786.1"/>
    </source>
</evidence>
<organism evidence="1 2">
    <name type="scientific">Fusarium oxysporum f. sp. rapae</name>
    <dbReference type="NCBI Taxonomy" id="485398"/>
    <lineage>
        <taxon>Eukaryota</taxon>
        <taxon>Fungi</taxon>
        <taxon>Dikarya</taxon>
        <taxon>Ascomycota</taxon>
        <taxon>Pezizomycotina</taxon>
        <taxon>Sordariomycetes</taxon>
        <taxon>Hypocreomycetidae</taxon>
        <taxon>Hypocreales</taxon>
        <taxon>Nectriaceae</taxon>
        <taxon>Fusarium</taxon>
        <taxon>Fusarium oxysporum species complex</taxon>
    </lineage>
</organism>
<comment type="caution">
    <text evidence="1">The sequence shown here is derived from an EMBL/GenBank/DDBJ whole genome shotgun (WGS) entry which is preliminary data.</text>
</comment>
<dbReference type="AlphaFoldDB" id="A0A8J5NFK7"/>
<proteinExistence type="predicted"/>
<reference evidence="1" key="1">
    <citation type="submission" date="2021-04" db="EMBL/GenBank/DDBJ databases">
        <title>First draft genome resource for Brassicaceae pathogens Fusarium oxysporum f. sp. raphani and Fusarium oxysporum f. sp. rapae.</title>
        <authorList>
            <person name="Asai S."/>
        </authorList>
    </citation>
    <scope>NUCLEOTIDE SEQUENCE</scope>
    <source>
        <strain evidence="1">Tf1208</strain>
    </source>
</reference>